<evidence type="ECO:0000256" key="4">
    <source>
        <dbReference type="ARBA" id="ARBA00022741"/>
    </source>
</evidence>
<reference evidence="10 11" key="1">
    <citation type="submission" date="2012-09" db="EMBL/GenBank/DDBJ databases">
        <authorList>
            <person name="Dupont C.L."/>
            <person name="Rusch D.B."/>
            <person name="Lombardo M.-J."/>
            <person name="Novotny M."/>
            <person name="Yee-Greenbaum J."/>
            <person name="Laskin R."/>
        </authorList>
    </citation>
    <scope>NUCLEOTIDE SEQUENCE [LARGE SCALE GENOMIC DNA]</scope>
    <source>
        <strain evidence="10">SAR86E</strain>
    </source>
</reference>
<dbReference type="InterPro" id="IPR012795">
    <property type="entry name" value="tRNA_Ile_lys_synt_N"/>
</dbReference>
<comment type="caution">
    <text evidence="10">The sequence shown here is derived from an EMBL/GenBank/DDBJ whole genome shotgun (WGS) entry which is preliminary data.</text>
</comment>
<evidence type="ECO:0000256" key="1">
    <source>
        <dbReference type="ARBA" id="ARBA00022490"/>
    </source>
</evidence>
<dbReference type="SUPFAM" id="SSF52402">
    <property type="entry name" value="Adenine nucleotide alpha hydrolases-like"/>
    <property type="match status" value="1"/>
</dbReference>
<evidence type="ECO:0000256" key="2">
    <source>
        <dbReference type="ARBA" id="ARBA00022598"/>
    </source>
</evidence>
<comment type="domain">
    <text evidence="7">The N-terminal region contains the highly conserved SGGXDS motif, predicted to be a P-loop motif involved in ATP binding.</text>
</comment>
<keyword evidence="5 7" id="KW-0067">ATP-binding</keyword>
<evidence type="ECO:0000313" key="11">
    <source>
        <dbReference type="Proteomes" id="UP000010310"/>
    </source>
</evidence>
<dbReference type="STRING" id="1208365.B273_1223"/>
<evidence type="ECO:0000313" key="10">
    <source>
        <dbReference type="EMBL" id="EKO36510.1"/>
    </source>
</evidence>
<keyword evidence="2 7" id="KW-0436">Ligase</keyword>
<evidence type="ECO:0000256" key="3">
    <source>
        <dbReference type="ARBA" id="ARBA00022694"/>
    </source>
</evidence>
<comment type="catalytic activity">
    <reaction evidence="6 7">
        <text>cytidine(34) in tRNA(Ile2) + L-lysine + ATP = lysidine(34) in tRNA(Ile2) + AMP + diphosphate + H(+)</text>
        <dbReference type="Rhea" id="RHEA:43744"/>
        <dbReference type="Rhea" id="RHEA-COMP:10625"/>
        <dbReference type="Rhea" id="RHEA-COMP:10670"/>
        <dbReference type="ChEBI" id="CHEBI:15378"/>
        <dbReference type="ChEBI" id="CHEBI:30616"/>
        <dbReference type="ChEBI" id="CHEBI:32551"/>
        <dbReference type="ChEBI" id="CHEBI:33019"/>
        <dbReference type="ChEBI" id="CHEBI:82748"/>
        <dbReference type="ChEBI" id="CHEBI:83665"/>
        <dbReference type="ChEBI" id="CHEBI:456215"/>
        <dbReference type="EC" id="6.3.4.19"/>
    </reaction>
</comment>
<dbReference type="EC" id="6.3.4.19" evidence="7"/>
<dbReference type="GO" id="GO:0005737">
    <property type="term" value="C:cytoplasm"/>
    <property type="evidence" value="ECO:0007669"/>
    <property type="project" value="UniProtKB-SubCell"/>
</dbReference>
<name>K6GHM4_9GAMM</name>
<dbReference type="InterPro" id="IPR012094">
    <property type="entry name" value="tRNA_Ile_lys_synt"/>
</dbReference>
<dbReference type="GO" id="GO:0006400">
    <property type="term" value="P:tRNA modification"/>
    <property type="evidence" value="ECO:0007669"/>
    <property type="project" value="UniProtKB-UniRule"/>
</dbReference>
<dbReference type="PANTHER" id="PTHR43033:SF1">
    <property type="entry name" value="TRNA(ILE)-LYSIDINE SYNTHASE-RELATED"/>
    <property type="match status" value="1"/>
</dbReference>
<comment type="similarity">
    <text evidence="7">Belongs to the tRNA(Ile)-lysidine synthase family.</text>
</comment>
<dbReference type="EMBL" id="AMWX01000008">
    <property type="protein sequence ID" value="EKO36510.1"/>
    <property type="molecule type" value="Genomic_DNA"/>
</dbReference>
<dbReference type="GO" id="GO:0032267">
    <property type="term" value="F:tRNA(Ile)-lysidine synthase activity"/>
    <property type="evidence" value="ECO:0007669"/>
    <property type="project" value="UniProtKB-EC"/>
</dbReference>
<evidence type="ECO:0000256" key="7">
    <source>
        <dbReference type="HAMAP-Rule" id="MF_01161"/>
    </source>
</evidence>
<dbReference type="PANTHER" id="PTHR43033">
    <property type="entry name" value="TRNA(ILE)-LYSIDINE SYNTHASE-RELATED"/>
    <property type="match status" value="1"/>
</dbReference>
<evidence type="ECO:0000259" key="8">
    <source>
        <dbReference type="Pfam" id="PF01171"/>
    </source>
</evidence>
<dbReference type="InterPro" id="IPR015262">
    <property type="entry name" value="tRNA_Ile_lys_synt_subst-bd"/>
</dbReference>
<dbReference type="HAMAP" id="MF_01161">
    <property type="entry name" value="tRNA_Ile_lys_synt"/>
    <property type="match status" value="1"/>
</dbReference>
<accession>K6GHM4</accession>
<comment type="subcellular location">
    <subcellularLocation>
        <location evidence="7">Cytoplasm</location>
    </subcellularLocation>
</comment>
<evidence type="ECO:0000259" key="9">
    <source>
        <dbReference type="Pfam" id="PF09179"/>
    </source>
</evidence>
<organism evidence="10 11">
    <name type="scientific">SAR86 cluster bacterium SAR86E</name>
    <dbReference type="NCBI Taxonomy" id="1208365"/>
    <lineage>
        <taxon>Bacteria</taxon>
        <taxon>Pseudomonadati</taxon>
        <taxon>Pseudomonadota</taxon>
        <taxon>Gammaproteobacteria</taxon>
        <taxon>SAR86 cluster</taxon>
    </lineage>
</organism>
<dbReference type="Pfam" id="PF09179">
    <property type="entry name" value="TilS"/>
    <property type="match status" value="1"/>
</dbReference>
<feature type="domain" description="tRNA(Ile)-lysidine synthase substrate-binding" evidence="9">
    <location>
        <begin position="246"/>
        <end position="298"/>
    </location>
</feature>
<dbReference type="InterPro" id="IPR011063">
    <property type="entry name" value="TilS/TtcA_N"/>
</dbReference>
<gene>
    <name evidence="7 10" type="primary">tilS</name>
    <name evidence="10" type="ORF">B273_1223</name>
</gene>
<dbReference type="AlphaFoldDB" id="K6GHM4"/>
<keyword evidence="1 7" id="KW-0963">Cytoplasm</keyword>
<dbReference type="Gene3D" id="3.40.50.620">
    <property type="entry name" value="HUPs"/>
    <property type="match status" value="1"/>
</dbReference>
<dbReference type="CDD" id="cd01992">
    <property type="entry name" value="TilS_N"/>
    <property type="match status" value="1"/>
</dbReference>
<dbReference type="Proteomes" id="UP000010310">
    <property type="component" value="Unassembled WGS sequence"/>
</dbReference>
<evidence type="ECO:0000256" key="6">
    <source>
        <dbReference type="ARBA" id="ARBA00048539"/>
    </source>
</evidence>
<feature type="binding site" evidence="7">
    <location>
        <begin position="22"/>
        <end position="27"/>
    </location>
    <ligand>
        <name>ATP</name>
        <dbReference type="ChEBI" id="CHEBI:30616"/>
    </ligand>
</feature>
<dbReference type="SUPFAM" id="SSF82829">
    <property type="entry name" value="MesJ substrate recognition domain-like"/>
    <property type="match status" value="1"/>
</dbReference>
<dbReference type="InterPro" id="IPR014729">
    <property type="entry name" value="Rossmann-like_a/b/a_fold"/>
</dbReference>
<protein>
    <recommendedName>
        <fullName evidence="7">tRNA(Ile)-lysidine synthase</fullName>
        <ecNumber evidence="7">6.3.4.19</ecNumber>
    </recommendedName>
    <alternativeName>
        <fullName evidence="7">tRNA(Ile)-2-lysyl-cytidine synthase</fullName>
    </alternativeName>
    <alternativeName>
        <fullName evidence="7">tRNA(Ile)-lysidine synthetase</fullName>
    </alternativeName>
</protein>
<dbReference type="NCBIfam" id="TIGR02432">
    <property type="entry name" value="lysidine_TilS_N"/>
    <property type="match status" value="1"/>
</dbReference>
<comment type="function">
    <text evidence="7">Ligates lysine onto the cytidine present at position 34 of the AUA codon-specific tRNA(Ile) that contains the anticodon CAU, in an ATP-dependent manner. Cytidine is converted to lysidine, thus changing the amino acid specificity of the tRNA from methionine to isoleucine.</text>
</comment>
<dbReference type="Pfam" id="PF01171">
    <property type="entry name" value="ATP_bind_3"/>
    <property type="match status" value="1"/>
</dbReference>
<feature type="domain" description="tRNA(Ile)-lysidine/2-thiocytidine synthase N-terminal" evidence="8">
    <location>
        <begin position="17"/>
        <end position="196"/>
    </location>
</feature>
<sequence length="321" mass="36988">MFDLNSFFDLVNPNHNIVIGFSGGGDSSALLHFCHELHQQGLLHGSLSAIHINHSLHKDSEKWEDHCKIFCEERNIAFQSYAVEVDSKKSGLESAARNARYEIFKEVIQLNDQLLMAHHSDDVAETILFRLFRGTGLDGLQGPMQKRTLGKGVMLRPWLRYTKFDLSEYLSINNISFISDDSNFEGHQDRNFIRNEVLNIVSSRWPNASTQIQKTTDLVSKHKKAHDFLLEKQFGKYIHGLKLRRECLLDLKEETCTEVIRYWIKMNNVAMPNKKIIGEILKAFIYSNPSSRTQVQWSRADNDQKNAFLTFSDGDLILNKK</sequence>
<dbReference type="Gene3D" id="1.20.59.20">
    <property type="match status" value="1"/>
</dbReference>
<evidence type="ECO:0000256" key="5">
    <source>
        <dbReference type="ARBA" id="ARBA00022840"/>
    </source>
</evidence>
<keyword evidence="4 7" id="KW-0547">Nucleotide-binding</keyword>
<keyword evidence="3 7" id="KW-0819">tRNA processing</keyword>
<keyword evidence="11" id="KW-1185">Reference proteome</keyword>
<dbReference type="GO" id="GO:0005524">
    <property type="term" value="F:ATP binding"/>
    <property type="evidence" value="ECO:0007669"/>
    <property type="project" value="UniProtKB-UniRule"/>
</dbReference>
<proteinExistence type="inferred from homology"/>